<protein>
    <submittedName>
        <fullName evidence="1">Uncharacterized protein</fullName>
    </submittedName>
</protein>
<comment type="caution">
    <text evidence="1">The sequence shown here is derived from an EMBL/GenBank/DDBJ whole genome shotgun (WGS) entry which is preliminary data.</text>
</comment>
<dbReference type="EMBL" id="QZEZ01000002">
    <property type="protein sequence ID" value="RJK97073.1"/>
    <property type="molecule type" value="Genomic_DNA"/>
</dbReference>
<dbReference type="RefSeq" id="WP_119949790.1">
    <property type="nucleotide sequence ID" value="NZ_QZEZ01000002.1"/>
</dbReference>
<evidence type="ECO:0000313" key="1">
    <source>
        <dbReference type="EMBL" id="RJK97073.1"/>
    </source>
</evidence>
<keyword evidence="2" id="KW-1185">Reference proteome</keyword>
<accession>A0A3A3Z1M0</accession>
<name>A0A3A3Z1M0_9ACTN</name>
<proteinExistence type="predicted"/>
<evidence type="ECO:0000313" key="2">
    <source>
        <dbReference type="Proteomes" id="UP000265614"/>
    </source>
</evidence>
<dbReference type="AlphaFoldDB" id="A0A3A3Z1M0"/>
<dbReference type="OrthoDB" id="3827181at2"/>
<sequence>MPDPRLVLLPEGERPLLWHVTLVVGGARTGVEEVRAALGRLAEERAFLISARYTDERAELRYWEEASCLDDAAALALRLWGEHRRTAGLPAWAVTGLEVLDRGTFHWRAEQGSGAAALVGSGGIRPF</sequence>
<reference evidence="1 2" key="1">
    <citation type="submission" date="2018-09" db="EMBL/GenBank/DDBJ databases">
        <title>YIM 75000 draft genome.</title>
        <authorList>
            <person name="Tang S."/>
            <person name="Feng Y."/>
        </authorList>
    </citation>
    <scope>NUCLEOTIDE SEQUENCE [LARGE SCALE GENOMIC DNA]</scope>
    <source>
        <strain evidence="1 2">YIM 75000</strain>
    </source>
</reference>
<dbReference type="Proteomes" id="UP000265614">
    <property type="component" value="Unassembled WGS sequence"/>
</dbReference>
<organism evidence="1 2">
    <name type="scientific">Vallicoccus soli</name>
    <dbReference type="NCBI Taxonomy" id="2339232"/>
    <lineage>
        <taxon>Bacteria</taxon>
        <taxon>Bacillati</taxon>
        <taxon>Actinomycetota</taxon>
        <taxon>Actinomycetes</taxon>
        <taxon>Motilibacterales</taxon>
        <taxon>Vallicoccaceae</taxon>
        <taxon>Vallicoccus</taxon>
    </lineage>
</organism>
<gene>
    <name evidence="1" type="ORF">D5H78_07605</name>
</gene>